<evidence type="ECO:0000256" key="2">
    <source>
        <dbReference type="ARBA" id="ARBA00022722"/>
    </source>
</evidence>
<gene>
    <name evidence="8" type="ORF">LKD31_03990</name>
</gene>
<evidence type="ECO:0000256" key="5">
    <source>
        <dbReference type="ARBA" id="ARBA00035648"/>
    </source>
</evidence>
<dbReference type="EMBL" id="JAJEQC010000003">
    <property type="protein sequence ID" value="MCC2136176.1"/>
    <property type="molecule type" value="Genomic_DNA"/>
</dbReference>
<dbReference type="RefSeq" id="WP_308448726.1">
    <property type="nucleotide sequence ID" value="NZ_JAJEQC010000003.1"/>
</dbReference>
<evidence type="ECO:0000256" key="1">
    <source>
        <dbReference type="ARBA" id="ARBA00001968"/>
    </source>
</evidence>
<dbReference type="InterPro" id="IPR013527">
    <property type="entry name" value="YicC-like_N"/>
</dbReference>
<dbReference type="InterPro" id="IPR005229">
    <property type="entry name" value="YicC/YloC-like"/>
</dbReference>
<dbReference type="PANTHER" id="PTHR30636">
    <property type="entry name" value="UPF0701 PROTEIN YICC"/>
    <property type="match status" value="1"/>
</dbReference>
<proteinExistence type="inferred from homology"/>
<evidence type="ECO:0000259" key="7">
    <source>
        <dbReference type="Pfam" id="PF08340"/>
    </source>
</evidence>
<evidence type="ECO:0000259" key="6">
    <source>
        <dbReference type="Pfam" id="PF03755"/>
    </source>
</evidence>
<evidence type="ECO:0000313" key="9">
    <source>
        <dbReference type="Proteomes" id="UP001199424"/>
    </source>
</evidence>
<dbReference type="AlphaFoldDB" id="A0AAE3AL12"/>
<dbReference type="Pfam" id="PF08340">
    <property type="entry name" value="YicC-like_C"/>
    <property type="match status" value="1"/>
</dbReference>
<reference evidence="8" key="1">
    <citation type="submission" date="2021-10" db="EMBL/GenBank/DDBJ databases">
        <title>Anaerobic single-cell dispensing facilitates the cultivation of human gut bacteria.</title>
        <authorList>
            <person name="Afrizal A."/>
        </authorList>
    </citation>
    <scope>NUCLEOTIDE SEQUENCE</scope>
    <source>
        <strain evidence="8">CLA-AA-H250</strain>
    </source>
</reference>
<comment type="similarity">
    <text evidence="5">Belongs to the YicC/YloC family.</text>
</comment>
<sequence length="292" mass="33457">MLKSMTGYGRCEETVNGRHITAELKSVNHKYFEFSPRVTRGYGFLEDKLKTYVQSRVARGKIDFYLSIETLEDTDVVVSVNHSLAAGYIAAFRELSERYHLPDTVTVNSLSRYPDIFSVHKAPEDEEAIWADVKQVAEKAVDAFIQMRETEGQRLYEDVMSRAETILNIVGQIEERSPETVTEYRERLEAKLREVLNDTTIDEQRILTEAAIFADKVAVAEETVRLRSHFDQLKAFLSAEEPSGRKMDFLVQEMNREANTIGSKASDSKIAYMVVDIKAEIEKIREQIQNIE</sequence>
<dbReference type="Proteomes" id="UP001199424">
    <property type="component" value="Unassembled WGS sequence"/>
</dbReference>
<dbReference type="NCBIfam" id="TIGR00255">
    <property type="entry name" value="YicC/YloC family endoribonuclease"/>
    <property type="match status" value="1"/>
</dbReference>
<feature type="domain" description="Endoribonuclease YicC-like C-terminal" evidence="7">
    <location>
        <begin position="173"/>
        <end position="292"/>
    </location>
</feature>
<evidence type="ECO:0000256" key="4">
    <source>
        <dbReference type="ARBA" id="ARBA00022801"/>
    </source>
</evidence>
<organism evidence="8 9">
    <name type="scientific">Hominenteromicrobium mulieris</name>
    <dbReference type="NCBI Taxonomy" id="2885357"/>
    <lineage>
        <taxon>Bacteria</taxon>
        <taxon>Bacillati</taxon>
        <taxon>Bacillota</taxon>
        <taxon>Clostridia</taxon>
        <taxon>Eubacteriales</taxon>
        <taxon>Oscillospiraceae</taxon>
        <taxon>Hominenteromicrobium</taxon>
    </lineage>
</organism>
<name>A0AAE3AL12_9FIRM</name>
<feature type="domain" description="Endoribonuclease YicC-like N-terminal" evidence="6">
    <location>
        <begin position="2"/>
        <end position="156"/>
    </location>
</feature>
<accession>A0AAE3AL12</accession>
<comment type="cofactor">
    <cofactor evidence="1">
        <name>a divalent metal cation</name>
        <dbReference type="ChEBI" id="CHEBI:60240"/>
    </cofactor>
</comment>
<evidence type="ECO:0000256" key="3">
    <source>
        <dbReference type="ARBA" id="ARBA00022759"/>
    </source>
</evidence>
<keyword evidence="9" id="KW-1185">Reference proteome</keyword>
<keyword evidence="4" id="KW-0378">Hydrolase</keyword>
<protein>
    <submittedName>
        <fullName evidence="8">YicC family protein</fullName>
    </submittedName>
</protein>
<dbReference type="PANTHER" id="PTHR30636:SF3">
    <property type="entry name" value="UPF0701 PROTEIN YICC"/>
    <property type="match status" value="1"/>
</dbReference>
<keyword evidence="3" id="KW-0255">Endonuclease</keyword>
<comment type="caution">
    <text evidence="8">The sequence shown here is derived from an EMBL/GenBank/DDBJ whole genome shotgun (WGS) entry which is preliminary data.</text>
</comment>
<keyword evidence="2" id="KW-0540">Nuclease</keyword>
<dbReference type="GO" id="GO:0004521">
    <property type="term" value="F:RNA endonuclease activity"/>
    <property type="evidence" value="ECO:0007669"/>
    <property type="project" value="InterPro"/>
</dbReference>
<evidence type="ECO:0000313" key="8">
    <source>
        <dbReference type="EMBL" id="MCC2136176.1"/>
    </source>
</evidence>
<dbReference type="InterPro" id="IPR013551">
    <property type="entry name" value="YicC-like_C"/>
</dbReference>
<dbReference type="Pfam" id="PF03755">
    <property type="entry name" value="YicC-like_N"/>
    <property type="match status" value="1"/>
</dbReference>
<dbReference type="GO" id="GO:0016787">
    <property type="term" value="F:hydrolase activity"/>
    <property type="evidence" value="ECO:0007669"/>
    <property type="project" value="UniProtKB-KW"/>
</dbReference>